<protein>
    <submittedName>
        <fullName evidence="1">Uncharacterized protein</fullName>
    </submittedName>
</protein>
<comment type="caution">
    <text evidence="1">The sequence shown here is derived from an EMBL/GenBank/DDBJ whole genome shotgun (WGS) entry which is preliminary data.</text>
</comment>
<sequence>MEQQHPPTSLNFDTAEPFTRQLSSVLSSCCNVKQTNMKYVGPVSLLNKYITSTG</sequence>
<evidence type="ECO:0000313" key="2">
    <source>
        <dbReference type="Proteomes" id="UP000828390"/>
    </source>
</evidence>
<dbReference type="EMBL" id="JAIWYP010000001">
    <property type="protein sequence ID" value="KAH3896050.1"/>
    <property type="molecule type" value="Genomic_DNA"/>
</dbReference>
<reference evidence="1" key="2">
    <citation type="submission" date="2020-11" db="EMBL/GenBank/DDBJ databases">
        <authorList>
            <person name="McCartney M.A."/>
            <person name="Auch B."/>
            <person name="Kono T."/>
            <person name="Mallez S."/>
            <person name="Becker A."/>
            <person name="Gohl D.M."/>
            <person name="Silverstein K.A.T."/>
            <person name="Koren S."/>
            <person name="Bechman K.B."/>
            <person name="Herman A."/>
            <person name="Abrahante J.E."/>
            <person name="Garbe J."/>
        </authorList>
    </citation>
    <scope>NUCLEOTIDE SEQUENCE</scope>
    <source>
        <strain evidence="1">Duluth1</strain>
        <tissue evidence="1">Whole animal</tissue>
    </source>
</reference>
<evidence type="ECO:0000313" key="1">
    <source>
        <dbReference type="EMBL" id="KAH3896050.1"/>
    </source>
</evidence>
<dbReference type="AlphaFoldDB" id="A0A9D4NKN1"/>
<gene>
    <name evidence="1" type="ORF">DPMN_020223</name>
</gene>
<organism evidence="1 2">
    <name type="scientific">Dreissena polymorpha</name>
    <name type="common">Zebra mussel</name>
    <name type="synonym">Mytilus polymorpha</name>
    <dbReference type="NCBI Taxonomy" id="45954"/>
    <lineage>
        <taxon>Eukaryota</taxon>
        <taxon>Metazoa</taxon>
        <taxon>Spiralia</taxon>
        <taxon>Lophotrochozoa</taxon>
        <taxon>Mollusca</taxon>
        <taxon>Bivalvia</taxon>
        <taxon>Autobranchia</taxon>
        <taxon>Heteroconchia</taxon>
        <taxon>Euheterodonta</taxon>
        <taxon>Imparidentia</taxon>
        <taxon>Neoheterodontei</taxon>
        <taxon>Myida</taxon>
        <taxon>Dreissenoidea</taxon>
        <taxon>Dreissenidae</taxon>
        <taxon>Dreissena</taxon>
    </lineage>
</organism>
<name>A0A9D4NKN1_DREPO</name>
<proteinExistence type="predicted"/>
<accession>A0A9D4NKN1</accession>
<dbReference type="Proteomes" id="UP000828390">
    <property type="component" value="Unassembled WGS sequence"/>
</dbReference>
<keyword evidence="2" id="KW-1185">Reference proteome</keyword>
<reference evidence="1" key="1">
    <citation type="journal article" date="2019" name="bioRxiv">
        <title>The Genome of the Zebra Mussel, Dreissena polymorpha: A Resource for Invasive Species Research.</title>
        <authorList>
            <person name="McCartney M.A."/>
            <person name="Auch B."/>
            <person name="Kono T."/>
            <person name="Mallez S."/>
            <person name="Zhang Y."/>
            <person name="Obille A."/>
            <person name="Becker A."/>
            <person name="Abrahante J.E."/>
            <person name="Garbe J."/>
            <person name="Badalamenti J.P."/>
            <person name="Herman A."/>
            <person name="Mangelson H."/>
            <person name="Liachko I."/>
            <person name="Sullivan S."/>
            <person name="Sone E.D."/>
            <person name="Koren S."/>
            <person name="Silverstein K.A.T."/>
            <person name="Beckman K.B."/>
            <person name="Gohl D.M."/>
        </authorList>
    </citation>
    <scope>NUCLEOTIDE SEQUENCE</scope>
    <source>
        <strain evidence="1">Duluth1</strain>
        <tissue evidence="1">Whole animal</tissue>
    </source>
</reference>